<organism evidence="2 3">
    <name type="scientific">Butyrivibrio fibrisolvens DSM 3071</name>
    <dbReference type="NCBI Taxonomy" id="1121131"/>
    <lineage>
        <taxon>Bacteria</taxon>
        <taxon>Bacillati</taxon>
        <taxon>Bacillota</taxon>
        <taxon>Clostridia</taxon>
        <taxon>Lachnospirales</taxon>
        <taxon>Lachnospiraceae</taxon>
        <taxon>Butyrivibrio</taxon>
    </lineage>
</organism>
<dbReference type="STRING" id="1121131.SAMN02745229_01182"/>
<evidence type="ECO:0000313" key="3">
    <source>
        <dbReference type="Proteomes" id="UP000184278"/>
    </source>
</evidence>
<keyword evidence="1" id="KW-1133">Transmembrane helix</keyword>
<feature type="transmembrane region" description="Helical" evidence="1">
    <location>
        <begin position="31"/>
        <end position="50"/>
    </location>
</feature>
<dbReference type="Proteomes" id="UP000184278">
    <property type="component" value="Unassembled WGS sequence"/>
</dbReference>
<keyword evidence="1" id="KW-0472">Membrane</keyword>
<dbReference type="EMBL" id="FQXK01000009">
    <property type="protein sequence ID" value="SHH92543.1"/>
    <property type="molecule type" value="Genomic_DNA"/>
</dbReference>
<keyword evidence="3" id="KW-1185">Reference proteome</keyword>
<sequence>MSKRDRYDSDDNRYFYEHYEGKDYYEGYSGINTGKIDLIIYIVFVLFLIYNKKYSLGRPYE</sequence>
<gene>
    <name evidence="2" type="ORF">SAMN02745229_01182</name>
</gene>
<dbReference type="RefSeq" id="WP_073386258.1">
    <property type="nucleotide sequence ID" value="NZ_FQXK01000009.1"/>
</dbReference>
<evidence type="ECO:0000256" key="1">
    <source>
        <dbReference type="SAM" id="Phobius"/>
    </source>
</evidence>
<dbReference type="GeneID" id="89510436"/>
<protein>
    <submittedName>
        <fullName evidence="2">Uncharacterized protein</fullName>
    </submittedName>
</protein>
<dbReference type="AlphaFoldDB" id="A0A1M5X077"/>
<accession>A0A1M5X077</accession>
<name>A0A1M5X077_BUTFI</name>
<keyword evidence="1" id="KW-0812">Transmembrane</keyword>
<reference evidence="3" key="1">
    <citation type="submission" date="2016-11" db="EMBL/GenBank/DDBJ databases">
        <authorList>
            <person name="Varghese N."/>
            <person name="Submissions S."/>
        </authorList>
    </citation>
    <scope>NUCLEOTIDE SEQUENCE [LARGE SCALE GENOMIC DNA]</scope>
    <source>
        <strain evidence="3">DSM 3071</strain>
    </source>
</reference>
<evidence type="ECO:0000313" key="2">
    <source>
        <dbReference type="EMBL" id="SHH92543.1"/>
    </source>
</evidence>
<proteinExistence type="predicted"/>